<organism evidence="1 2">
    <name type="scientific">Serratia symbiotica</name>
    <dbReference type="NCBI Taxonomy" id="138074"/>
    <lineage>
        <taxon>Bacteria</taxon>
        <taxon>Pseudomonadati</taxon>
        <taxon>Pseudomonadota</taxon>
        <taxon>Gammaproteobacteria</taxon>
        <taxon>Enterobacterales</taxon>
        <taxon>Yersiniaceae</taxon>
        <taxon>Serratia</taxon>
    </lineage>
</organism>
<dbReference type="STRING" id="138074.SYMBAF_20067"/>
<evidence type="ECO:0000313" key="2">
    <source>
        <dbReference type="Proteomes" id="UP000042738"/>
    </source>
</evidence>
<proteinExistence type="predicted"/>
<protein>
    <submittedName>
        <fullName evidence="1">Uncharacterized protein</fullName>
    </submittedName>
</protein>
<dbReference type="EMBL" id="CP050855">
    <property type="protein sequence ID" value="QLH63129.1"/>
    <property type="molecule type" value="Genomic_DNA"/>
</dbReference>
<name>A0A068Z136_9GAMM</name>
<gene>
    <name evidence="1" type="ORF">SYMBAF_09570</name>
</gene>
<dbReference type="AlphaFoldDB" id="A0A068Z136"/>
<dbReference type="GeneID" id="93736741"/>
<reference evidence="1 2" key="1">
    <citation type="journal article" date="2014" name="Genome Announc.">
        <title>Whole-Genome Sequence of Serratia symbiotica Strain CWBI-2.3T, a Free-Living Symbiont of the Black Bean Aphid Aphis fabae.</title>
        <authorList>
            <person name="Foray V."/>
            <person name="Grigorescu A.S."/>
            <person name="Sabri A."/>
            <person name="Haubruge E."/>
            <person name="Lognay G."/>
            <person name="Francis F."/>
            <person name="Fauconnier M.L."/>
            <person name="Hance T."/>
            <person name="Thonart P."/>
        </authorList>
    </citation>
    <scope>NUCLEOTIDE SEQUENCE [LARGE SCALE GENOMIC DNA]</scope>
    <source>
        <strain evidence="1">CWBI-2.3</strain>
    </source>
</reference>
<evidence type="ECO:0000313" key="1">
    <source>
        <dbReference type="EMBL" id="QLH63129.1"/>
    </source>
</evidence>
<sequence length="66" mass="7368">MYDLRVSITTISAITESYSALEAPTAVESLVWRDAIHSTENSWLKPFYQGVMDVQEKGQCQSKVGT</sequence>
<dbReference type="Proteomes" id="UP000042738">
    <property type="component" value="Chromosome"/>
</dbReference>
<accession>A0A068Z136</accession>
<dbReference type="RefSeq" id="WP_152609090.1">
    <property type="nucleotide sequence ID" value="NZ_CP050855.1"/>
</dbReference>